<protein>
    <submittedName>
        <fullName evidence="1">Uncharacterized protein</fullName>
    </submittedName>
</protein>
<accession>A0A9Q1DLU8</accession>
<organism evidence="1 2">
    <name type="scientific">Conger conger</name>
    <name type="common">Conger eel</name>
    <name type="synonym">Muraena conger</name>
    <dbReference type="NCBI Taxonomy" id="82655"/>
    <lineage>
        <taxon>Eukaryota</taxon>
        <taxon>Metazoa</taxon>
        <taxon>Chordata</taxon>
        <taxon>Craniata</taxon>
        <taxon>Vertebrata</taxon>
        <taxon>Euteleostomi</taxon>
        <taxon>Actinopterygii</taxon>
        <taxon>Neopterygii</taxon>
        <taxon>Teleostei</taxon>
        <taxon>Anguilliformes</taxon>
        <taxon>Congridae</taxon>
        <taxon>Conger</taxon>
    </lineage>
</organism>
<evidence type="ECO:0000313" key="1">
    <source>
        <dbReference type="EMBL" id="KAJ8274918.1"/>
    </source>
</evidence>
<proteinExistence type="predicted"/>
<gene>
    <name evidence="1" type="ORF">COCON_G00095430</name>
</gene>
<feature type="non-terminal residue" evidence="1">
    <location>
        <position position="1"/>
    </location>
</feature>
<dbReference type="EMBL" id="JAFJMO010000006">
    <property type="protein sequence ID" value="KAJ8274918.1"/>
    <property type="molecule type" value="Genomic_DNA"/>
</dbReference>
<comment type="caution">
    <text evidence="1">The sequence shown here is derived from an EMBL/GenBank/DDBJ whole genome shotgun (WGS) entry which is preliminary data.</text>
</comment>
<name>A0A9Q1DLU8_CONCO</name>
<reference evidence="1" key="1">
    <citation type="journal article" date="2023" name="Science">
        <title>Genome structures resolve the early diversification of teleost fishes.</title>
        <authorList>
            <person name="Parey E."/>
            <person name="Louis A."/>
            <person name="Montfort J."/>
            <person name="Bouchez O."/>
            <person name="Roques C."/>
            <person name="Iampietro C."/>
            <person name="Lluch J."/>
            <person name="Castinel A."/>
            <person name="Donnadieu C."/>
            <person name="Desvignes T."/>
            <person name="Floi Bucao C."/>
            <person name="Jouanno E."/>
            <person name="Wen M."/>
            <person name="Mejri S."/>
            <person name="Dirks R."/>
            <person name="Jansen H."/>
            <person name="Henkel C."/>
            <person name="Chen W.J."/>
            <person name="Zahm M."/>
            <person name="Cabau C."/>
            <person name="Klopp C."/>
            <person name="Thompson A.W."/>
            <person name="Robinson-Rechavi M."/>
            <person name="Braasch I."/>
            <person name="Lecointre G."/>
            <person name="Bobe J."/>
            <person name="Postlethwait J.H."/>
            <person name="Berthelot C."/>
            <person name="Roest Crollius H."/>
            <person name="Guiguen Y."/>
        </authorList>
    </citation>
    <scope>NUCLEOTIDE SEQUENCE</scope>
    <source>
        <strain evidence="1">Concon-B</strain>
    </source>
</reference>
<keyword evidence="2" id="KW-1185">Reference proteome</keyword>
<evidence type="ECO:0000313" key="2">
    <source>
        <dbReference type="Proteomes" id="UP001152803"/>
    </source>
</evidence>
<dbReference type="Proteomes" id="UP001152803">
    <property type="component" value="Unassembled WGS sequence"/>
</dbReference>
<sequence>ANENYPAATNTNLNPFTYISGGDPIDPGGATKLLCTSSRFGVAAGGRHGRVRPQLVPPATAEHPEGVWLPVRLHRRNRQCLFQSPPCCAGGIFQLLQNDFHPPVQVRYLVEYKCSHWFIDSMATSMYNVYIIP</sequence>
<dbReference type="AlphaFoldDB" id="A0A9Q1DLU8"/>